<feature type="region of interest" description="Disordered" evidence="1">
    <location>
        <begin position="71"/>
        <end position="92"/>
    </location>
</feature>
<sequence>MNPQPQIQNSITTSSMDAQDHNQDLHLDLDNGNNLDLDLDDQHNNNTNNLDHDLHNDNNLDLDDEHNINTDNLDLDLDRDTDGDDLDADDNDMNGENMLSYEQNPLYCTDNNPPESFSICQAKVADWLEHHTFIERKASVKFAVVTKNQDSTQTRSTHRSMTTLNQRPKLSIIGFRKKQIHQTDGKSKHNDKPENIRLFRNRSEPGRDYCLLITEPVSPKVSCVGRVGSVRVRGRKAGVWRSVKAAFSNLVQTNRVMKIIA</sequence>
<evidence type="ECO:0000313" key="3">
    <source>
        <dbReference type="Proteomes" id="UP000235145"/>
    </source>
</evidence>
<accession>A0A9R1UW42</accession>
<keyword evidence="3" id="KW-1185">Reference proteome</keyword>
<dbReference type="Gramene" id="rna-gnl|WGS:NBSK|LSAT_8X24181_mrna">
    <property type="protein sequence ID" value="cds-PLY94110.1"/>
    <property type="gene ID" value="gene-LSAT_8X24181"/>
</dbReference>
<reference evidence="2 3" key="1">
    <citation type="journal article" date="2017" name="Nat. Commun.">
        <title>Genome assembly with in vitro proximity ligation data and whole-genome triplication in lettuce.</title>
        <authorList>
            <person name="Reyes-Chin-Wo S."/>
            <person name="Wang Z."/>
            <person name="Yang X."/>
            <person name="Kozik A."/>
            <person name="Arikit S."/>
            <person name="Song C."/>
            <person name="Xia L."/>
            <person name="Froenicke L."/>
            <person name="Lavelle D.O."/>
            <person name="Truco M.J."/>
            <person name="Xia R."/>
            <person name="Zhu S."/>
            <person name="Xu C."/>
            <person name="Xu H."/>
            <person name="Xu X."/>
            <person name="Cox K."/>
            <person name="Korf I."/>
            <person name="Meyers B.C."/>
            <person name="Michelmore R.W."/>
        </authorList>
    </citation>
    <scope>NUCLEOTIDE SEQUENCE [LARGE SCALE GENOMIC DNA]</scope>
    <source>
        <strain evidence="3">cv. Salinas</strain>
        <tissue evidence="2">Seedlings</tissue>
    </source>
</reference>
<dbReference type="PANTHER" id="PTHR34120">
    <property type="entry name" value="EXPRESSED PROTEIN"/>
    <property type="match status" value="1"/>
</dbReference>
<comment type="caution">
    <text evidence="2">The sequence shown here is derived from an EMBL/GenBank/DDBJ whole genome shotgun (WGS) entry which is preliminary data.</text>
</comment>
<evidence type="ECO:0000256" key="1">
    <source>
        <dbReference type="SAM" id="MobiDB-lite"/>
    </source>
</evidence>
<name>A0A9R1UW42_LACSA</name>
<proteinExistence type="predicted"/>
<organism evidence="2 3">
    <name type="scientific">Lactuca sativa</name>
    <name type="common">Garden lettuce</name>
    <dbReference type="NCBI Taxonomy" id="4236"/>
    <lineage>
        <taxon>Eukaryota</taxon>
        <taxon>Viridiplantae</taxon>
        <taxon>Streptophyta</taxon>
        <taxon>Embryophyta</taxon>
        <taxon>Tracheophyta</taxon>
        <taxon>Spermatophyta</taxon>
        <taxon>Magnoliopsida</taxon>
        <taxon>eudicotyledons</taxon>
        <taxon>Gunneridae</taxon>
        <taxon>Pentapetalae</taxon>
        <taxon>asterids</taxon>
        <taxon>campanulids</taxon>
        <taxon>Asterales</taxon>
        <taxon>Asteraceae</taxon>
        <taxon>Cichorioideae</taxon>
        <taxon>Cichorieae</taxon>
        <taxon>Lactucinae</taxon>
        <taxon>Lactuca</taxon>
    </lineage>
</organism>
<gene>
    <name evidence="2" type="ORF">LSAT_V11C800398470</name>
</gene>
<protein>
    <submittedName>
        <fullName evidence="2">Uncharacterized protein</fullName>
    </submittedName>
</protein>
<feature type="compositionally biased region" description="Acidic residues" evidence="1">
    <location>
        <begin position="73"/>
        <end position="92"/>
    </location>
</feature>
<dbReference type="EMBL" id="NBSK02000008">
    <property type="protein sequence ID" value="KAJ0194578.1"/>
    <property type="molecule type" value="Genomic_DNA"/>
</dbReference>
<dbReference type="Proteomes" id="UP000235145">
    <property type="component" value="Unassembled WGS sequence"/>
</dbReference>
<dbReference type="AlphaFoldDB" id="A0A9R1UW42"/>
<dbReference type="PANTHER" id="PTHR34120:SF29">
    <property type="entry name" value="CALCIUM_CALMODULIN-DEPENDENT PROTEIN KINASE"/>
    <property type="match status" value="1"/>
</dbReference>
<evidence type="ECO:0000313" key="2">
    <source>
        <dbReference type="EMBL" id="KAJ0194578.1"/>
    </source>
</evidence>